<organism evidence="7 11">
    <name type="scientific">Rotaria magnacalcarata</name>
    <dbReference type="NCBI Taxonomy" id="392030"/>
    <lineage>
        <taxon>Eukaryota</taxon>
        <taxon>Metazoa</taxon>
        <taxon>Spiralia</taxon>
        <taxon>Gnathifera</taxon>
        <taxon>Rotifera</taxon>
        <taxon>Eurotatoria</taxon>
        <taxon>Bdelloidea</taxon>
        <taxon>Philodinida</taxon>
        <taxon>Philodinidae</taxon>
        <taxon>Rotaria</taxon>
    </lineage>
</organism>
<evidence type="ECO:0000256" key="5">
    <source>
        <dbReference type="SAM" id="Phobius"/>
    </source>
</evidence>
<dbReference type="Proteomes" id="UP000663842">
    <property type="component" value="Unassembled WGS sequence"/>
</dbReference>
<dbReference type="PROSITE" id="PS50262">
    <property type="entry name" value="G_PROTEIN_RECEP_F1_2"/>
    <property type="match status" value="1"/>
</dbReference>
<sequence>MTTLDLISCTRKDDMGYNVVPMYRVLFIISCVTVPLGIILNMVFIVVFVCKAKHVLNVKNQALLLSCIFQALITFVQGPIRTYFYYHHGCLPIAGTPLCQLTVYFDYIPTQINDFLVAHLSIERLVLILKPFAFHQGHRRHITLAIYLHYASLFVAIVFPCLYYPIIMQNGAATINIDDPSTIQICDMWYQFLSKMFS</sequence>
<feature type="transmembrane region" description="Helical" evidence="5">
    <location>
        <begin position="25"/>
        <end position="50"/>
    </location>
</feature>
<comment type="caution">
    <text evidence="7">The sequence shown here is derived from an EMBL/GenBank/DDBJ whole genome shotgun (WGS) entry which is preliminary data.</text>
</comment>
<evidence type="ECO:0000259" key="6">
    <source>
        <dbReference type="PROSITE" id="PS50262"/>
    </source>
</evidence>
<evidence type="ECO:0000313" key="10">
    <source>
        <dbReference type="EMBL" id="CAF4969323.1"/>
    </source>
</evidence>
<evidence type="ECO:0000313" key="9">
    <source>
        <dbReference type="EMBL" id="CAF4077398.1"/>
    </source>
</evidence>
<dbReference type="Proteomes" id="UP000681720">
    <property type="component" value="Unassembled WGS sequence"/>
</dbReference>
<protein>
    <recommendedName>
        <fullName evidence="6">G-protein coupled receptors family 1 profile domain-containing protein</fullName>
    </recommendedName>
</protein>
<dbReference type="SUPFAM" id="SSF81321">
    <property type="entry name" value="Family A G protein-coupled receptor-like"/>
    <property type="match status" value="1"/>
</dbReference>
<proteinExistence type="predicted"/>
<keyword evidence="4 5" id="KW-0472">Membrane</keyword>
<evidence type="ECO:0000313" key="8">
    <source>
        <dbReference type="EMBL" id="CAF4028780.1"/>
    </source>
</evidence>
<dbReference type="GO" id="GO:0016020">
    <property type="term" value="C:membrane"/>
    <property type="evidence" value="ECO:0007669"/>
    <property type="project" value="UniProtKB-SubCell"/>
</dbReference>
<feature type="transmembrane region" description="Helical" evidence="5">
    <location>
        <begin position="146"/>
        <end position="166"/>
    </location>
</feature>
<dbReference type="EMBL" id="CAJOBH010007196">
    <property type="protein sequence ID" value="CAF4077398.1"/>
    <property type="molecule type" value="Genomic_DNA"/>
</dbReference>
<comment type="subcellular location">
    <subcellularLocation>
        <location evidence="1">Membrane</location>
    </subcellularLocation>
</comment>
<evidence type="ECO:0000256" key="4">
    <source>
        <dbReference type="ARBA" id="ARBA00023136"/>
    </source>
</evidence>
<reference evidence="7" key="1">
    <citation type="submission" date="2021-02" db="EMBL/GenBank/DDBJ databases">
        <authorList>
            <person name="Nowell W R."/>
        </authorList>
    </citation>
    <scope>NUCLEOTIDE SEQUENCE</scope>
</reference>
<dbReference type="EMBL" id="CAJOBF010000037">
    <property type="protein sequence ID" value="CAF3730515.1"/>
    <property type="molecule type" value="Genomic_DNA"/>
</dbReference>
<accession>A0A818WVT1</accession>
<dbReference type="AlphaFoldDB" id="A0A818WVT1"/>
<dbReference type="EMBL" id="CAJOBI010193590">
    <property type="protein sequence ID" value="CAF4969323.1"/>
    <property type="molecule type" value="Genomic_DNA"/>
</dbReference>
<dbReference type="Proteomes" id="UP000681967">
    <property type="component" value="Unassembled WGS sequence"/>
</dbReference>
<feature type="transmembrane region" description="Helical" evidence="5">
    <location>
        <begin position="62"/>
        <end position="80"/>
    </location>
</feature>
<dbReference type="InterPro" id="IPR017452">
    <property type="entry name" value="GPCR_Rhodpsn_7TM"/>
</dbReference>
<evidence type="ECO:0000256" key="3">
    <source>
        <dbReference type="ARBA" id="ARBA00022989"/>
    </source>
</evidence>
<dbReference type="EMBL" id="CAJOBJ010005349">
    <property type="protein sequence ID" value="CAF4028780.1"/>
    <property type="molecule type" value="Genomic_DNA"/>
</dbReference>
<keyword evidence="3 5" id="KW-1133">Transmembrane helix</keyword>
<dbReference type="Gene3D" id="1.20.1070.10">
    <property type="entry name" value="Rhodopsin 7-helix transmembrane proteins"/>
    <property type="match status" value="1"/>
</dbReference>
<evidence type="ECO:0000313" key="11">
    <source>
        <dbReference type="Proteomes" id="UP000663842"/>
    </source>
</evidence>
<feature type="domain" description="G-protein coupled receptors family 1 profile" evidence="6">
    <location>
        <begin position="40"/>
        <end position="198"/>
    </location>
</feature>
<gene>
    <name evidence="9" type="ORF">BYL167_LOCUS17875</name>
    <name evidence="8" type="ORF">GIL414_LOCUS13284</name>
    <name evidence="10" type="ORF">SMN809_LOCUS55078</name>
    <name evidence="7" type="ORF">UXM345_LOCUS800</name>
</gene>
<evidence type="ECO:0000256" key="2">
    <source>
        <dbReference type="ARBA" id="ARBA00022692"/>
    </source>
</evidence>
<keyword evidence="2 5" id="KW-0812">Transmembrane</keyword>
<name>A0A818WVT1_9BILA</name>
<evidence type="ECO:0000256" key="1">
    <source>
        <dbReference type="ARBA" id="ARBA00004370"/>
    </source>
</evidence>
<dbReference type="Proteomes" id="UP000676336">
    <property type="component" value="Unassembled WGS sequence"/>
</dbReference>
<evidence type="ECO:0000313" key="7">
    <source>
        <dbReference type="EMBL" id="CAF3730515.1"/>
    </source>
</evidence>